<dbReference type="AlphaFoldDB" id="A0A1Y5F8Z8"/>
<keyword evidence="1" id="KW-1133">Transmembrane helix</keyword>
<sequence>MIKTTSKKFRISNLSKNYGIDCAIVAISSEALFSIYGGVALFELGLYYLIPPLTFIPVSIFSTVPLYIFIKKFVFKNR</sequence>
<keyword evidence="1" id="KW-0472">Membrane</keyword>
<accession>A0A1Y5F8Z8</accession>
<evidence type="ECO:0000313" key="2">
    <source>
        <dbReference type="EMBL" id="OUR97406.1"/>
    </source>
</evidence>
<feature type="transmembrane region" description="Helical" evidence="1">
    <location>
        <begin position="20"/>
        <end position="42"/>
    </location>
</feature>
<reference evidence="3" key="1">
    <citation type="journal article" date="2017" name="Proc. Natl. Acad. Sci. U.S.A.">
        <title>Simulation of Deepwater Horizon oil plume reveals substrate specialization within a complex community of hydrocarbon-degraders.</title>
        <authorList>
            <person name="Hu P."/>
            <person name="Dubinsky E.A."/>
            <person name="Probst A.J."/>
            <person name="Wang J."/>
            <person name="Sieber C.M.K."/>
            <person name="Tom L.M."/>
            <person name="Gardinali P."/>
            <person name="Banfield J.F."/>
            <person name="Atlas R.M."/>
            <person name="Andersen G.L."/>
        </authorList>
    </citation>
    <scope>NUCLEOTIDE SEQUENCE [LARGE SCALE GENOMIC DNA]</scope>
</reference>
<feature type="transmembrane region" description="Helical" evidence="1">
    <location>
        <begin position="48"/>
        <end position="70"/>
    </location>
</feature>
<organism evidence="2 3">
    <name type="scientific">Halobacteriovorax marinus</name>
    <dbReference type="NCBI Taxonomy" id="97084"/>
    <lineage>
        <taxon>Bacteria</taxon>
        <taxon>Pseudomonadati</taxon>
        <taxon>Bdellovibrionota</taxon>
        <taxon>Bacteriovoracia</taxon>
        <taxon>Bacteriovoracales</taxon>
        <taxon>Halobacteriovoraceae</taxon>
        <taxon>Halobacteriovorax</taxon>
    </lineage>
</organism>
<comment type="caution">
    <text evidence="2">The sequence shown here is derived from an EMBL/GenBank/DDBJ whole genome shotgun (WGS) entry which is preliminary data.</text>
</comment>
<dbReference type="Proteomes" id="UP000196531">
    <property type="component" value="Unassembled WGS sequence"/>
</dbReference>
<evidence type="ECO:0000313" key="3">
    <source>
        <dbReference type="Proteomes" id="UP000196531"/>
    </source>
</evidence>
<evidence type="ECO:0000256" key="1">
    <source>
        <dbReference type="SAM" id="Phobius"/>
    </source>
</evidence>
<name>A0A1Y5F8Z8_9BACT</name>
<keyword evidence="1" id="KW-0812">Transmembrane</keyword>
<protein>
    <submittedName>
        <fullName evidence="2">Uncharacterized protein</fullName>
    </submittedName>
</protein>
<proteinExistence type="predicted"/>
<gene>
    <name evidence="2" type="ORF">A9Q84_13860</name>
</gene>
<dbReference type="EMBL" id="MAAO01000006">
    <property type="protein sequence ID" value="OUR97406.1"/>
    <property type="molecule type" value="Genomic_DNA"/>
</dbReference>